<dbReference type="EMBL" id="ML769457">
    <property type="protein sequence ID" value="KAE9400328.1"/>
    <property type="molecule type" value="Genomic_DNA"/>
</dbReference>
<organism evidence="1 2">
    <name type="scientific">Gymnopus androsaceus JB14</name>
    <dbReference type="NCBI Taxonomy" id="1447944"/>
    <lineage>
        <taxon>Eukaryota</taxon>
        <taxon>Fungi</taxon>
        <taxon>Dikarya</taxon>
        <taxon>Basidiomycota</taxon>
        <taxon>Agaricomycotina</taxon>
        <taxon>Agaricomycetes</taxon>
        <taxon>Agaricomycetidae</taxon>
        <taxon>Agaricales</taxon>
        <taxon>Marasmiineae</taxon>
        <taxon>Omphalotaceae</taxon>
        <taxon>Gymnopus</taxon>
    </lineage>
</organism>
<evidence type="ECO:0000313" key="2">
    <source>
        <dbReference type="Proteomes" id="UP000799118"/>
    </source>
</evidence>
<protein>
    <submittedName>
        <fullName evidence="1">Uncharacterized protein</fullName>
    </submittedName>
</protein>
<gene>
    <name evidence="1" type="ORF">BT96DRAFT_993026</name>
</gene>
<sequence>MQDEDAEHHSQYCWTTFHLKCIKEWSEKSYKEVKAAWEAREEFNKDGEWRCPGCQGRRNKLIKGYMLLWLDPLTKQPLGDTSFMWKRVFSS</sequence>
<dbReference type="Proteomes" id="UP000799118">
    <property type="component" value="Unassembled WGS sequence"/>
</dbReference>
<accession>A0A6A4HSM7</accession>
<name>A0A6A4HSM7_9AGAR</name>
<dbReference type="OrthoDB" id="6512771at2759"/>
<dbReference type="AlphaFoldDB" id="A0A6A4HSM7"/>
<proteinExistence type="predicted"/>
<evidence type="ECO:0000313" key="1">
    <source>
        <dbReference type="EMBL" id="KAE9400328.1"/>
    </source>
</evidence>
<keyword evidence="2" id="KW-1185">Reference proteome</keyword>
<reference evidence="1" key="1">
    <citation type="journal article" date="2019" name="Environ. Microbiol.">
        <title>Fungal ecological strategies reflected in gene transcription - a case study of two litter decomposers.</title>
        <authorList>
            <person name="Barbi F."/>
            <person name="Kohler A."/>
            <person name="Barry K."/>
            <person name="Baskaran P."/>
            <person name="Daum C."/>
            <person name="Fauchery L."/>
            <person name="Ihrmark K."/>
            <person name="Kuo A."/>
            <person name="LaButti K."/>
            <person name="Lipzen A."/>
            <person name="Morin E."/>
            <person name="Grigoriev I.V."/>
            <person name="Henrissat B."/>
            <person name="Lindahl B."/>
            <person name="Martin F."/>
        </authorList>
    </citation>
    <scope>NUCLEOTIDE SEQUENCE</scope>
    <source>
        <strain evidence="1">JB14</strain>
    </source>
</reference>